<dbReference type="InterPro" id="IPR011022">
    <property type="entry name" value="Arrestin_C-like"/>
</dbReference>
<dbReference type="PANTHER" id="PTHR11188">
    <property type="entry name" value="ARRESTIN DOMAIN CONTAINING PROTEIN"/>
    <property type="match status" value="1"/>
</dbReference>
<feature type="domain" description="Arrestin C-terminal-like" evidence="3">
    <location>
        <begin position="163"/>
        <end position="294"/>
    </location>
</feature>
<dbReference type="PANTHER" id="PTHR11188:SF167">
    <property type="entry name" value="ARRESTIN C-TERMINAL-LIKE DOMAIN-CONTAINING PROTEIN-RELATED"/>
    <property type="match status" value="1"/>
</dbReference>
<evidence type="ECO:0000256" key="1">
    <source>
        <dbReference type="ARBA" id="ARBA00005298"/>
    </source>
</evidence>
<gene>
    <name evidence="4" type="ORF">CHIRRI_LOCUS15014</name>
</gene>
<protein>
    <recommendedName>
        <fullName evidence="3">Arrestin C-terminal-like domain-containing protein</fullName>
    </recommendedName>
</protein>
<keyword evidence="2" id="KW-0716">Sensory transduction</keyword>
<accession>A0A9N9SAQ0</accession>
<evidence type="ECO:0000313" key="5">
    <source>
        <dbReference type="Proteomes" id="UP001153620"/>
    </source>
</evidence>
<reference evidence="4" key="2">
    <citation type="submission" date="2022-10" db="EMBL/GenBank/DDBJ databases">
        <authorList>
            <consortium name="ENA_rothamsted_submissions"/>
            <consortium name="culmorum"/>
            <person name="King R."/>
        </authorList>
    </citation>
    <scope>NUCLEOTIDE SEQUENCE</scope>
</reference>
<organism evidence="4 5">
    <name type="scientific">Chironomus riparius</name>
    <dbReference type="NCBI Taxonomy" id="315576"/>
    <lineage>
        <taxon>Eukaryota</taxon>
        <taxon>Metazoa</taxon>
        <taxon>Ecdysozoa</taxon>
        <taxon>Arthropoda</taxon>
        <taxon>Hexapoda</taxon>
        <taxon>Insecta</taxon>
        <taxon>Pterygota</taxon>
        <taxon>Neoptera</taxon>
        <taxon>Endopterygota</taxon>
        <taxon>Diptera</taxon>
        <taxon>Nematocera</taxon>
        <taxon>Chironomoidea</taxon>
        <taxon>Chironomidae</taxon>
        <taxon>Chironominae</taxon>
        <taxon>Chironomus</taxon>
    </lineage>
</organism>
<dbReference type="Pfam" id="PF00339">
    <property type="entry name" value="Arrestin_N"/>
    <property type="match status" value="1"/>
</dbReference>
<reference evidence="4" key="1">
    <citation type="submission" date="2022-01" db="EMBL/GenBank/DDBJ databases">
        <authorList>
            <person name="King R."/>
        </authorList>
    </citation>
    <scope>NUCLEOTIDE SEQUENCE</scope>
</reference>
<evidence type="ECO:0000313" key="4">
    <source>
        <dbReference type="EMBL" id="CAG9812209.1"/>
    </source>
</evidence>
<dbReference type="Pfam" id="PF02752">
    <property type="entry name" value="Arrestin_C"/>
    <property type="match status" value="1"/>
</dbReference>
<keyword evidence="5" id="KW-1185">Reference proteome</keyword>
<evidence type="ECO:0000256" key="2">
    <source>
        <dbReference type="ARBA" id="ARBA00022606"/>
    </source>
</evidence>
<dbReference type="OrthoDB" id="2333384at2759"/>
<dbReference type="Proteomes" id="UP001153620">
    <property type="component" value="Chromosome 4"/>
</dbReference>
<dbReference type="SMART" id="SM01017">
    <property type="entry name" value="Arrestin_C"/>
    <property type="match status" value="1"/>
</dbReference>
<evidence type="ECO:0000259" key="3">
    <source>
        <dbReference type="SMART" id="SM01017"/>
    </source>
</evidence>
<dbReference type="InterPro" id="IPR014756">
    <property type="entry name" value="Ig_E-set"/>
</dbReference>
<dbReference type="GO" id="GO:0005737">
    <property type="term" value="C:cytoplasm"/>
    <property type="evidence" value="ECO:0007669"/>
    <property type="project" value="TreeGrafter"/>
</dbReference>
<dbReference type="SUPFAM" id="SSF81296">
    <property type="entry name" value="E set domains"/>
    <property type="match status" value="2"/>
</dbReference>
<dbReference type="InterPro" id="IPR014752">
    <property type="entry name" value="Arrestin-like_C"/>
</dbReference>
<proteinExistence type="inferred from homology"/>
<dbReference type="GO" id="GO:0015031">
    <property type="term" value="P:protein transport"/>
    <property type="evidence" value="ECO:0007669"/>
    <property type="project" value="TreeGrafter"/>
</dbReference>
<dbReference type="EMBL" id="OU895880">
    <property type="protein sequence ID" value="CAG9812209.1"/>
    <property type="molecule type" value="Genomic_DNA"/>
</dbReference>
<dbReference type="AlphaFoldDB" id="A0A9N9SAQ0"/>
<sequence length="360" mass="41403">MKCEIELRRNQNRIFAAGEAFSGAVILKFSDASLINEVSCQILGYAKCSWSVESSLHSLSGRVEHLNTKLLLFNKPRNGQIFPKGKFSFNFFYQLPPTLPSSFNSSEGYVKYKMIVLVKRFGKSHMEFEYPFFVKQIVDLNAIEDMTRPLLRVISKDFAIDFTSKFLYMTAMIPQQGYVPNQIMDIRIQVDNRTIIYVKYVKVTLKKIVTFISQNPNINQHTVETTEASAYCGDVEAHMKKLFIKYLKIPQVPPNIDNCEIIKLSYEVQVKAKTAGATRSPILRLPIRIGTIQLFRDDRRDYELELMEPRRLEFAPMSYEECMSGSSCPVTPNSDDLMDFSLPSYDEAIKSNETYIENQT</sequence>
<dbReference type="InterPro" id="IPR050357">
    <property type="entry name" value="Arrestin_domain-protein"/>
</dbReference>
<dbReference type="Gene3D" id="2.60.40.640">
    <property type="match status" value="2"/>
</dbReference>
<comment type="similarity">
    <text evidence="1">Belongs to the arrestin family.</text>
</comment>
<dbReference type="InterPro" id="IPR011021">
    <property type="entry name" value="Arrestin-like_N"/>
</dbReference>
<name>A0A9N9SAQ0_9DIPT</name>